<dbReference type="EMBL" id="QTQX01000009">
    <property type="protein sequence ID" value="RQT28570.1"/>
    <property type="molecule type" value="Genomic_DNA"/>
</dbReference>
<dbReference type="RefSeq" id="WP_047852783.1">
    <property type="nucleotide sequence ID" value="NZ_CABVQL010000002.1"/>
</dbReference>
<accession>A0A0G3Z2D5</accession>
<accession>A0A1C8ZPI1</accession>
<evidence type="ECO:0000256" key="1">
    <source>
        <dbReference type="SAM" id="MobiDB-lite"/>
    </source>
</evidence>
<evidence type="ECO:0000313" key="3">
    <source>
        <dbReference type="EMBL" id="RQT28570.1"/>
    </source>
</evidence>
<proteinExistence type="predicted"/>
<gene>
    <name evidence="3" type="ORF">DF037_15430</name>
</gene>
<feature type="compositionally biased region" description="Low complexity" evidence="1">
    <location>
        <begin position="24"/>
        <end position="34"/>
    </location>
</feature>
<organism evidence="3 4">
    <name type="scientific">Burkholderia contaminans</name>
    <dbReference type="NCBI Taxonomy" id="488447"/>
    <lineage>
        <taxon>Bacteria</taxon>
        <taxon>Pseudomonadati</taxon>
        <taxon>Pseudomonadota</taxon>
        <taxon>Betaproteobacteria</taxon>
        <taxon>Burkholderiales</taxon>
        <taxon>Burkholderiaceae</taxon>
        <taxon>Burkholderia</taxon>
        <taxon>Burkholderia cepacia complex</taxon>
    </lineage>
</organism>
<evidence type="ECO:0000313" key="4">
    <source>
        <dbReference type="Proteomes" id="UP000269271"/>
    </source>
</evidence>
<feature type="signal peptide" evidence="2">
    <location>
        <begin position="1"/>
        <end position="26"/>
    </location>
</feature>
<dbReference type="AlphaFoldDB" id="A0A0G3Z2D5"/>
<name>A0A0G3Z2D5_9BURK</name>
<evidence type="ECO:0000256" key="2">
    <source>
        <dbReference type="SAM" id="SignalP"/>
    </source>
</evidence>
<comment type="caution">
    <text evidence="3">The sequence shown here is derived from an EMBL/GenBank/DDBJ whole genome shotgun (WGS) entry which is preliminary data.</text>
</comment>
<feature type="compositionally biased region" description="Basic and acidic residues" evidence="1">
    <location>
        <begin position="54"/>
        <end position="63"/>
    </location>
</feature>
<reference evidence="3 4" key="1">
    <citation type="submission" date="2018-08" db="EMBL/GenBank/DDBJ databases">
        <title>Comparative analysis of Burkholderia isolates from Puerto Rico.</title>
        <authorList>
            <person name="Hall C."/>
            <person name="Sahl J."/>
            <person name="Wagner D."/>
        </authorList>
    </citation>
    <scope>NUCLEOTIDE SEQUENCE [LARGE SCALE GENOMIC DNA]</scope>
    <source>
        <strain evidence="3 4">Bp9001</strain>
    </source>
</reference>
<dbReference type="KEGG" id="bcon:NL30_31380"/>
<protein>
    <submittedName>
        <fullName evidence="3">Uncharacterized protein</fullName>
    </submittedName>
</protein>
<feature type="chain" id="PRO_5043120238" evidence="2">
    <location>
        <begin position="27"/>
        <end position="89"/>
    </location>
</feature>
<dbReference type="Proteomes" id="UP000269271">
    <property type="component" value="Unassembled WGS sequence"/>
</dbReference>
<sequence>MKGATVSARAAGLALAALLAAHGAPAAARGQPQLPDDDGGRASVLRALDPSSETLRRPADARPAHVQAAPIKRAPSAMPRAAITALAAR</sequence>
<feature type="region of interest" description="Disordered" evidence="1">
    <location>
        <begin position="24"/>
        <end position="89"/>
    </location>
</feature>
<keyword evidence="2" id="KW-0732">Signal</keyword>